<accession>A0ABP3HW93</accession>
<name>A0ABP3HW93_9CAUL</name>
<reference evidence="2" key="1">
    <citation type="journal article" date="2019" name="Int. J. Syst. Evol. Microbiol.">
        <title>The Global Catalogue of Microorganisms (GCM) 10K type strain sequencing project: providing services to taxonomists for standard genome sequencing and annotation.</title>
        <authorList>
            <consortium name="The Broad Institute Genomics Platform"/>
            <consortium name="The Broad Institute Genome Sequencing Center for Infectious Disease"/>
            <person name="Wu L."/>
            <person name="Ma J."/>
        </authorList>
    </citation>
    <scope>NUCLEOTIDE SEQUENCE [LARGE SCALE GENOMIC DNA]</scope>
    <source>
        <strain evidence="2">JCM 13476</strain>
    </source>
</reference>
<dbReference type="EMBL" id="BAAAEJ010000003">
    <property type="protein sequence ID" value="GAA0382359.1"/>
    <property type="molecule type" value="Genomic_DNA"/>
</dbReference>
<dbReference type="Proteomes" id="UP001500791">
    <property type="component" value="Unassembled WGS sequence"/>
</dbReference>
<sequence length="570" mass="61679">MAGPIHYEIYVRKHANSEWALLMAHEDRRHSIDTAEEIIRDKIAAAVKVTKETLNPVTMEFSSISVLRLGAPDPVRKKAKVDTPTGPACRSPAELYTVHARESLGTILEDWLRRQGATAFELLHSPVLAERLDAAGVEVQHAIQKVAVPEAQATGQDLHALLRLYQKLSDQTVEQIIKAGRRGEFMDPAVIPVAKIAENLQGDSDRAFKMGGTIAHALTGLRGSRARLSALLDLCDQAPQAGALRAMVMVPIEQILCEMLAGSWNLPDLFGPALDQGSTLAAVVRMVAPREVAAIVAHDPRLAMMVPPVEGPAARLGERLAVGEFPLVAAALAKMVLRELTSPRRLRPGDAEGEINILRALATSLTATAGRLLTLEEVQNAFIERSRLLVTADFVAAYVRGCHTVLEEAERLARLSDNVTGGASKRAAARWLEACVLSLRFEAELCATTPPPLHRLMALRRLQRSIEGAGLEGKSAENTTETLGRIGTKIAEETRLIAQIAKASAPLQQKLTILLRLATAEAAPVGKVNEMARAEAMRLIRLPETRQFLQTSPEVLASLRPMMKAAGLAG</sequence>
<gene>
    <name evidence="1" type="ORF">GCM10009093_06660</name>
</gene>
<organism evidence="1 2">
    <name type="scientific">Brevundimonas terrae</name>
    <dbReference type="NCBI Taxonomy" id="363631"/>
    <lineage>
        <taxon>Bacteria</taxon>
        <taxon>Pseudomonadati</taxon>
        <taxon>Pseudomonadota</taxon>
        <taxon>Alphaproteobacteria</taxon>
        <taxon>Caulobacterales</taxon>
        <taxon>Caulobacteraceae</taxon>
        <taxon>Brevundimonas</taxon>
    </lineage>
</organism>
<evidence type="ECO:0000313" key="1">
    <source>
        <dbReference type="EMBL" id="GAA0382359.1"/>
    </source>
</evidence>
<proteinExistence type="predicted"/>
<comment type="caution">
    <text evidence="1">The sequence shown here is derived from an EMBL/GenBank/DDBJ whole genome shotgun (WGS) entry which is preliminary data.</text>
</comment>
<evidence type="ECO:0000313" key="2">
    <source>
        <dbReference type="Proteomes" id="UP001500791"/>
    </source>
</evidence>
<protein>
    <submittedName>
        <fullName evidence="1">Uncharacterized protein</fullName>
    </submittedName>
</protein>
<keyword evidence="2" id="KW-1185">Reference proteome</keyword>
<dbReference type="RefSeq" id="WP_167175206.1">
    <property type="nucleotide sequence ID" value="NZ_BAAAEJ010000003.1"/>
</dbReference>